<dbReference type="PANTHER" id="PTHR33751:SF9">
    <property type="entry name" value="CYTOCHROME C4"/>
    <property type="match status" value="1"/>
</dbReference>
<name>A0A916J5D8_9PROT</name>
<keyword evidence="3 6" id="KW-0479">Metal-binding</keyword>
<comment type="caution">
    <text evidence="9">The sequence shown here is derived from an EMBL/GenBank/DDBJ whole genome shotgun (WGS) entry which is preliminary data.</text>
</comment>
<proteinExistence type="predicted"/>
<dbReference type="PANTHER" id="PTHR33751">
    <property type="entry name" value="CBB3-TYPE CYTOCHROME C OXIDASE SUBUNIT FIXP"/>
    <property type="match status" value="1"/>
</dbReference>
<evidence type="ECO:0000313" key="8">
    <source>
        <dbReference type="EMBL" id="CAG4883316.1"/>
    </source>
</evidence>
<reference evidence="9" key="1">
    <citation type="submission" date="2021-04" db="EMBL/GenBank/DDBJ databases">
        <authorList>
            <person name="Hornung B."/>
        </authorList>
    </citation>
    <scope>NUCLEOTIDE SEQUENCE</scope>
    <source>
        <strain evidence="9">G5G6</strain>
    </source>
</reference>
<evidence type="ECO:0000313" key="10">
    <source>
        <dbReference type="Proteomes" id="UP000742786"/>
    </source>
</evidence>
<keyword evidence="5 6" id="KW-0408">Iron</keyword>
<dbReference type="InterPro" id="IPR036909">
    <property type="entry name" value="Cyt_c-like_dom_sf"/>
</dbReference>
<keyword evidence="1" id="KW-0813">Transport</keyword>
<keyword evidence="10" id="KW-1185">Reference proteome</keyword>
<dbReference type="RefSeq" id="WP_220635295.1">
    <property type="nucleotide sequence ID" value="NZ_CAJQUM010000001.1"/>
</dbReference>
<keyword evidence="2 6" id="KW-0349">Heme</keyword>
<organism evidence="9 10">
    <name type="scientific">Georgfuchsia toluolica</name>
    <dbReference type="NCBI Taxonomy" id="424218"/>
    <lineage>
        <taxon>Bacteria</taxon>
        <taxon>Pseudomonadati</taxon>
        <taxon>Pseudomonadota</taxon>
        <taxon>Betaproteobacteria</taxon>
        <taxon>Nitrosomonadales</taxon>
        <taxon>Sterolibacteriaceae</taxon>
        <taxon>Georgfuchsia</taxon>
    </lineage>
</organism>
<keyword evidence="4" id="KW-0249">Electron transport</keyword>
<evidence type="ECO:0000256" key="4">
    <source>
        <dbReference type="ARBA" id="ARBA00022982"/>
    </source>
</evidence>
<feature type="domain" description="Cytochrome c" evidence="7">
    <location>
        <begin position="176"/>
        <end position="252"/>
    </location>
</feature>
<dbReference type="PROSITE" id="PS51007">
    <property type="entry name" value="CYTC"/>
    <property type="match status" value="2"/>
</dbReference>
<evidence type="ECO:0000313" key="9">
    <source>
        <dbReference type="EMBL" id="CAG4883500.1"/>
    </source>
</evidence>
<dbReference type="GO" id="GO:0046872">
    <property type="term" value="F:metal ion binding"/>
    <property type="evidence" value="ECO:0007669"/>
    <property type="project" value="UniProtKB-KW"/>
</dbReference>
<dbReference type="AlphaFoldDB" id="A0A916J5D8"/>
<protein>
    <recommendedName>
        <fullName evidence="7">Cytochrome c domain-containing protein</fullName>
    </recommendedName>
</protein>
<dbReference type="EMBL" id="CAJQUM010000001">
    <property type="protein sequence ID" value="CAG4883316.1"/>
    <property type="molecule type" value="Genomic_DNA"/>
</dbReference>
<dbReference type="EMBL" id="CAJQUM010000001">
    <property type="protein sequence ID" value="CAG4883500.1"/>
    <property type="molecule type" value="Genomic_DNA"/>
</dbReference>
<dbReference type="Gene3D" id="1.10.760.10">
    <property type="entry name" value="Cytochrome c-like domain"/>
    <property type="match status" value="2"/>
</dbReference>
<dbReference type="Pfam" id="PF00034">
    <property type="entry name" value="Cytochrom_C"/>
    <property type="match status" value="2"/>
</dbReference>
<dbReference type="SUPFAM" id="SSF46626">
    <property type="entry name" value="Cytochrome c"/>
    <property type="match status" value="2"/>
</dbReference>
<dbReference type="GO" id="GO:0009055">
    <property type="term" value="F:electron transfer activity"/>
    <property type="evidence" value="ECO:0007669"/>
    <property type="project" value="InterPro"/>
</dbReference>
<evidence type="ECO:0000256" key="1">
    <source>
        <dbReference type="ARBA" id="ARBA00022448"/>
    </source>
</evidence>
<dbReference type="InterPro" id="IPR036280">
    <property type="entry name" value="Multihaem_cyt_sf"/>
</dbReference>
<dbReference type="Proteomes" id="UP000742786">
    <property type="component" value="Unassembled WGS sequence"/>
</dbReference>
<dbReference type="InterPro" id="IPR050597">
    <property type="entry name" value="Cytochrome_c_Oxidase_Subunit"/>
</dbReference>
<dbReference type="GO" id="GO:0020037">
    <property type="term" value="F:heme binding"/>
    <property type="evidence" value="ECO:0007669"/>
    <property type="project" value="InterPro"/>
</dbReference>
<dbReference type="Gene3D" id="1.10.287.3080">
    <property type="match status" value="1"/>
</dbReference>
<gene>
    <name evidence="8" type="ORF">GTOL_11198</name>
    <name evidence="9" type="ORF">GTOL_11383</name>
</gene>
<accession>A0A916J5D8</accession>
<dbReference type="SUPFAM" id="SSF48695">
    <property type="entry name" value="Multiheme cytochromes"/>
    <property type="match status" value="1"/>
</dbReference>
<sequence>MPKHIVRLVMLLLAFVIVAYTAKQYFTAGSFYQFGHYRGLSVAEIASDKPKFKTPKYCEQCHASEYAEWAKGVHNNVELGKVVKCEVCHGPAGSRDVKGRFDNVTTGKDHPSGLKMTIPVDTARLCTLCHEQMPGRPAQQRQIVVAEHARTQQCTVCHNPHSPRTFKVAAASAAKGDAVAGKAIAAGCAGCHGEAGIGDSAPGLAGQKADYLVISLKAYKTGARANELMSSIAKDLSDNDIANVAAYFSAAKCKSAGNGDKKAAAAGLAVAAKCATCHGAQGVSTQPSWPNLAGLSGEYLLGSFKSYKAGERKNGMMDGIAQGLSDTDAANVAAYFANAACR</sequence>
<evidence type="ECO:0000259" key="7">
    <source>
        <dbReference type="PROSITE" id="PS51007"/>
    </source>
</evidence>
<feature type="domain" description="Cytochrome c" evidence="7">
    <location>
        <begin position="262"/>
        <end position="340"/>
    </location>
</feature>
<dbReference type="InterPro" id="IPR009056">
    <property type="entry name" value="Cyt_c-like_dom"/>
</dbReference>
<evidence type="ECO:0000256" key="3">
    <source>
        <dbReference type="ARBA" id="ARBA00022723"/>
    </source>
</evidence>
<evidence type="ECO:0000256" key="6">
    <source>
        <dbReference type="PROSITE-ProRule" id="PRU00433"/>
    </source>
</evidence>
<evidence type="ECO:0000256" key="2">
    <source>
        <dbReference type="ARBA" id="ARBA00022617"/>
    </source>
</evidence>
<evidence type="ECO:0000256" key="5">
    <source>
        <dbReference type="ARBA" id="ARBA00023004"/>
    </source>
</evidence>